<evidence type="ECO:0000313" key="1">
    <source>
        <dbReference type="EMBL" id="MCC8394819.1"/>
    </source>
</evidence>
<protein>
    <submittedName>
        <fullName evidence="1">Cellulase family glycosylhydrolase</fullName>
    </submittedName>
</protein>
<dbReference type="EMBL" id="JAJITD010000009">
    <property type="protein sequence ID" value="MCC8394819.1"/>
    <property type="molecule type" value="Genomic_DNA"/>
</dbReference>
<dbReference type="InterPro" id="IPR017853">
    <property type="entry name" value="GH"/>
</dbReference>
<comment type="caution">
    <text evidence="1">The sequence shown here is derived from an EMBL/GenBank/DDBJ whole genome shotgun (WGS) entry which is preliminary data.</text>
</comment>
<proteinExistence type="predicted"/>
<accession>A0ABS8JY39</accession>
<keyword evidence="2" id="KW-1185">Reference proteome</keyword>
<dbReference type="RefSeq" id="WP_230511046.1">
    <property type="nucleotide sequence ID" value="NZ_JAJITD010000009.1"/>
</dbReference>
<sequence length="304" mass="32151">MRPWPANRHGSIRTGTQVKIERFDTDAATRIKAAGFSFVRFGVWVDALRSADYRQRVVRAFASARAADLPVLLTVRSTRALMPAGLDRPAGEAHLRDAAAQLVQAVSELSRTYRAQMLAVELWNEPDLPAYWPTAQVDTTFPLYMNAVCAGLAANPVTVPVIGFGFSTAPVAGTAAEKLLRSVTAGSAHCLAAVSYHAYGMSVPQIQQAASEIRARYGVPALITEWGVSSGGSGGVAAQSQRIGALLAKRNTLATPLISIYEWQDTATAKNARERNFGLVDPLGAAKPALGAAISALGRHAAGG</sequence>
<reference evidence="1 2" key="1">
    <citation type="submission" date="2021-11" db="EMBL/GenBank/DDBJ databases">
        <authorList>
            <person name="Oh E.-T."/>
            <person name="Kim S.-B."/>
        </authorList>
    </citation>
    <scope>NUCLEOTIDE SEQUENCE [LARGE SCALE GENOMIC DNA]</scope>
    <source>
        <strain evidence="1 2">MMS20-SJTR3</strain>
    </source>
</reference>
<dbReference type="Proteomes" id="UP001431019">
    <property type="component" value="Unassembled WGS sequence"/>
</dbReference>
<dbReference type="SUPFAM" id="SSF51445">
    <property type="entry name" value="(Trans)glycosidases"/>
    <property type="match status" value="1"/>
</dbReference>
<evidence type="ECO:0000313" key="2">
    <source>
        <dbReference type="Proteomes" id="UP001431019"/>
    </source>
</evidence>
<dbReference type="Gene3D" id="3.20.20.80">
    <property type="entry name" value="Glycosidases"/>
    <property type="match status" value="1"/>
</dbReference>
<name>A0ABS8JY39_9BURK</name>
<gene>
    <name evidence="1" type="ORF">LJ656_19685</name>
</gene>
<organism evidence="1 2">
    <name type="scientific">Paraburkholderia sejongensis</name>
    <dbReference type="NCBI Taxonomy" id="2886946"/>
    <lineage>
        <taxon>Bacteria</taxon>
        <taxon>Pseudomonadati</taxon>
        <taxon>Pseudomonadota</taxon>
        <taxon>Betaproteobacteria</taxon>
        <taxon>Burkholderiales</taxon>
        <taxon>Burkholderiaceae</taxon>
        <taxon>Paraburkholderia</taxon>
    </lineage>
</organism>